<proteinExistence type="predicted"/>
<gene>
    <name evidence="1" type="ORF">BDA99DRAFT_532738</name>
</gene>
<sequence>MQKLAIDFGCDGVDALVFNNCNIVDHIAFLRLLQLSDSRLSRSWESRIQRSLCSSTLDSNDRNNDKKNGNGKQLEVIEHDFFQSLVIFPGLKLETIKISGISNVLRMHQLPFDIKHVSTLKCLELKPIGVPLFESTSSTDGYDDYDDDG</sequence>
<keyword evidence="2" id="KW-1185">Reference proteome</keyword>
<evidence type="ECO:0000313" key="1">
    <source>
        <dbReference type="EMBL" id="KAI9275787.1"/>
    </source>
</evidence>
<protein>
    <submittedName>
        <fullName evidence="1">Uncharacterized protein</fullName>
    </submittedName>
</protein>
<dbReference type="EMBL" id="JAIXMP010000003">
    <property type="protein sequence ID" value="KAI9275787.1"/>
    <property type="molecule type" value="Genomic_DNA"/>
</dbReference>
<accession>A0AAD5KA03</accession>
<reference evidence="1" key="2">
    <citation type="submission" date="2023-02" db="EMBL/GenBank/DDBJ databases">
        <authorList>
            <consortium name="DOE Joint Genome Institute"/>
            <person name="Mondo S.J."/>
            <person name="Chang Y."/>
            <person name="Wang Y."/>
            <person name="Ahrendt S."/>
            <person name="Andreopoulos W."/>
            <person name="Barry K."/>
            <person name="Beard J."/>
            <person name="Benny G.L."/>
            <person name="Blankenship S."/>
            <person name="Bonito G."/>
            <person name="Cuomo C."/>
            <person name="Desiro A."/>
            <person name="Gervers K.A."/>
            <person name="Hundley H."/>
            <person name="Kuo A."/>
            <person name="LaButti K."/>
            <person name="Lang B.F."/>
            <person name="Lipzen A."/>
            <person name="O'Donnell K."/>
            <person name="Pangilinan J."/>
            <person name="Reynolds N."/>
            <person name="Sandor L."/>
            <person name="Smith M.W."/>
            <person name="Tsang A."/>
            <person name="Grigoriev I.V."/>
            <person name="Stajich J.E."/>
            <person name="Spatafora J.W."/>
        </authorList>
    </citation>
    <scope>NUCLEOTIDE SEQUENCE</scope>
    <source>
        <strain evidence="1">RSA 2281</strain>
    </source>
</reference>
<reference evidence="1" key="1">
    <citation type="journal article" date="2022" name="IScience">
        <title>Evolution of zygomycete secretomes and the origins of terrestrial fungal ecologies.</title>
        <authorList>
            <person name="Chang Y."/>
            <person name="Wang Y."/>
            <person name="Mondo S."/>
            <person name="Ahrendt S."/>
            <person name="Andreopoulos W."/>
            <person name="Barry K."/>
            <person name="Beard J."/>
            <person name="Benny G.L."/>
            <person name="Blankenship S."/>
            <person name="Bonito G."/>
            <person name="Cuomo C."/>
            <person name="Desiro A."/>
            <person name="Gervers K.A."/>
            <person name="Hundley H."/>
            <person name="Kuo A."/>
            <person name="LaButti K."/>
            <person name="Lang B.F."/>
            <person name="Lipzen A."/>
            <person name="O'Donnell K."/>
            <person name="Pangilinan J."/>
            <person name="Reynolds N."/>
            <person name="Sandor L."/>
            <person name="Smith M.E."/>
            <person name="Tsang A."/>
            <person name="Grigoriev I.V."/>
            <person name="Stajich J.E."/>
            <person name="Spatafora J.W."/>
        </authorList>
    </citation>
    <scope>NUCLEOTIDE SEQUENCE</scope>
    <source>
        <strain evidence="1">RSA 2281</strain>
    </source>
</reference>
<dbReference type="AlphaFoldDB" id="A0AAD5KA03"/>
<comment type="caution">
    <text evidence="1">The sequence shown here is derived from an EMBL/GenBank/DDBJ whole genome shotgun (WGS) entry which is preliminary data.</text>
</comment>
<dbReference type="Proteomes" id="UP001209540">
    <property type="component" value="Unassembled WGS sequence"/>
</dbReference>
<name>A0AAD5KA03_9FUNG</name>
<organism evidence="1 2">
    <name type="scientific">Phascolomyces articulosus</name>
    <dbReference type="NCBI Taxonomy" id="60185"/>
    <lineage>
        <taxon>Eukaryota</taxon>
        <taxon>Fungi</taxon>
        <taxon>Fungi incertae sedis</taxon>
        <taxon>Mucoromycota</taxon>
        <taxon>Mucoromycotina</taxon>
        <taxon>Mucoromycetes</taxon>
        <taxon>Mucorales</taxon>
        <taxon>Lichtheimiaceae</taxon>
        <taxon>Phascolomyces</taxon>
    </lineage>
</organism>
<evidence type="ECO:0000313" key="2">
    <source>
        <dbReference type="Proteomes" id="UP001209540"/>
    </source>
</evidence>